<proteinExistence type="predicted"/>
<name>A0ABT1I0S1_STRSD</name>
<protein>
    <submittedName>
        <fullName evidence="2">Uncharacterized protein</fullName>
    </submittedName>
</protein>
<sequence>MESVGTKLVLSIEDLPAWMNQPVPTIQVPSQLRDPHPVVAKLRDSQHGLPVVGPARNRALRLLHALALAAEARGHQVRAGTEAGQRDPLSQLVFVVQGHEVVLRVVQLKDRSKHVPTQKELAEKQRWPWTRIPDHDYTPNEKLKVELSRWSEYFQTTWTDGVRRQIDEKLSEILYEIEHRANLVDRRKAREEEQRRLEKIEQQKRLDRANVLFVEAHRAEVLSQQMAAWERARRLDAYLQAMEARIAAMGDPAEAEAAREWLAWAREHAQRTDPLKQRLALPATPEPTYSELAPFLGGGAHRGFL</sequence>
<gene>
    <name evidence="2" type="ORF">LX15_005084</name>
</gene>
<keyword evidence="3" id="KW-1185">Reference proteome</keyword>
<reference evidence="2 3" key="1">
    <citation type="submission" date="2022-06" db="EMBL/GenBank/DDBJ databases">
        <title>Genomic Encyclopedia of Archaeal and Bacterial Type Strains, Phase II (KMG-II): from individual species to whole genera.</title>
        <authorList>
            <person name="Goeker M."/>
        </authorList>
    </citation>
    <scope>NUCLEOTIDE SEQUENCE [LARGE SCALE GENOMIC DNA]</scope>
    <source>
        <strain evidence="2 3">DSM 40477</strain>
    </source>
</reference>
<feature type="coiled-coil region" evidence="1">
    <location>
        <begin position="183"/>
        <end position="210"/>
    </location>
</feature>
<evidence type="ECO:0000313" key="3">
    <source>
        <dbReference type="Proteomes" id="UP001205311"/>
    </source>
</evidence>
<dbReference type="EMBL" id="JAMTCP010000040">
    <property type="protein sequence ID" value="MCP2261360.1"/>
    <property type="molecule type" value="Genomic_DNA"/>
</dbReference>
<keyword evidence="1" id="KW-0175">Coiled coil</keyword>
<evidence type="ECO:0000256" key="1">
    <source>
        <dbReference type="SAM" id="Coils"/>
    </source>
</evidence>
<organism evidence="2 3">
    <name type="scientific">Streptoalloteichus tenebrarius (strain ATCC 17920 / DSM 40477 / JCM 4838 / CBS 697.72 / NBRC 16177 / NCIMB 11028 / NRRL B-12390 / A12253. 1 / ISP 5477)</name>
    <name type="common">Streptomyces tenebrarius</name>
    <dbReference type="NCBI Taxonomy" id="1933"/>
    <lineage>
        <taxon>Bacteria</taxon>
        <taxon>Bacillati</taxon>
        <taxon>Actinomycetota</taxon>
        <taxon>Actinomycetes</taxon>
        <taxon>Pseudonocardiales</taxon>
        <taxon>Pseudonocardiaceae</taxon>
        <taxon>Streptoalloteichus</taxon>
    </lineage>
</organism>
<dbReference type="Proteomes" id="UP001205311">
    <property type="component" value="Unassembled WGS sequence"/>
</dbReference>
<evidence type="ECO:0000313" key="2">
    <source>
        <dbReference type="EMBL" id="MCP2261360.1"/>
    </source>
</evidence>
<accession>A0ABT1I0S1</accession>
<comment type="caution">
    <text evidence="2">The sequence shown here is derived from an EMBL/GenBank/DDBJ whole genome shotgun (WGS) entry which is preliminary data.</text>
</comment>